<accession>A0ABN6WWI6</accession>
<reference evidence="2 3" key="1">
    <citation type="submission" date="2023-03" db="EMBL/GenBank/DDBJ databases">
        <title>Description of Hydrogenimonas sp. ISO32.</title>
        <authorList>
            <person name="Mino S."/>
            <person name="Fukazawa S."/>
            <person name="Sawabe T."/>
        </authorList>
    </citation>
    <scope>NUCLEOTIDE SEQUENCE [LARGE SCALE GENOMIC DNA]</scope>
    <source>
        <strain evidence="2 3">ISO32</strain>
    </source>
</reference>
<dbReference type="Proteomes" id="UP001321445">
    <property type="component" value="Chromosome"/>
</dbReference>
<organism evidence="2 3">
    <name type="scientific">Hydrogenimonas cancrithermarum</name>
    <dbReference type="NCBI Taxonomy" id="2993563"/>
    <lineage>
        <taxon>Bacteria</taxon>
        <taxon>Pseudomonadati</taxon>
        <taxon>Campylobacterota</taxon>
        <taxon>Epsilonproteobacteria</taxon>
        <taxon>Campylobacterales</taxon>
        <taxon>Hydrogenimonadaceae</taxon>
        <taxon>Hydrogenimonas</taxon>
    </lineage>
</organism>
<keyword evidence="1" id="KW-1133">Transmembrane helix</keyword>
<gene>
    <name evidence="2" type="ORF">HCR_17630</name>
</gene>
<evidence type="ECO:0000313" key="2">
    <source>
        <dbReference type="EMBL" id="BDY13451.1"/>
    </source>
</evidence>
<evidence type="ECO:0000256" key="1">
    <source>
        <dbReference type="SAM" id="Phobius"/>
    </source>
</evidence>
<keyword evidence="1" id="KW-0472">Membrane</keyword>
<name>A0ABN6WWI6_9BACT</name>
<keyword evidence="1" id="KW-0812">Transmembrane</keyword>
<dbReference type="RefSeq" id="WP_286336402.1">
    <property type="nucleotide sequence ID" value="NZ_AP027370.1"/>
</dbReference>
<proteinExistence type="predicted"/>
<keyword evidence="3" id="KW-1185">Reference proteome</keyword>
<evidence type="ECO:0000313" key="3">
    <source>
        <dbReference type="Proteomes" id="UP001321445"/>
    </source>
</evidence>
<protein>
    <submittedName>
        <fullName evidence="2">Uncharacterized protein</fullName>
    </submittedName>
</protein>
<sequence>MRSETPAFTLLEVLISIMLLFTMGLALLKFDGWIKGEMERYRGKAILLYQSTPLLYANLHRIGKRDITLYDTTRFTKLRDDEIFWLKSLEAKATLGKEEKKTLFQSGDLDLTYKLFPVRIEQDGSSVNFLRLEP</sequence>
<dbReference type="EMBL" id="AP027370">
    <property type="protein sequence ID" value="BDY13451.1"/>
    <property type="molecule type" value="Genomic_DNA"/>
</dbReference>
<feature type="transmembrane region" description="Helical" evidence="1">
    <location>
        <begin position="6"/>
        <end position="28"/>
    </location>
</feature>